<dbReference type="Proteomes" id="UP001597108">
    <property type="component" value="Unassembled WGS sequence"/>
</dbReference>
<reference evidence="2" key="1">
    <citation type="journal article" date="2019" name="Int. J. Syst. Evol. Microbiol.">
        <title>The Global Catalogue of Microorganisms (GCM) 10K type strain sequencing project: providing services to taxonomists for standard genome sequencing and annotation.</title>
        <authorList>
            <consortium name="The Broad Institute Genomics Platform"/>
            <consortium name="The Broad Institute Genome Sequencing Center for Infectious Disease"/>
            <person name="Wu L."/>
            <person name="Ma J."/>
        </authorList>
    </citation>
    <scope>NUCLEOTIDE SEQUENCE [LARGE SCALE GENOMIC DNA]</scope>
    <source>
        <strain evidence="2">CCUG 60524</strain>
    </source>
</reference>
<sequence>MATNDPVFILGVGAQKSGTTWLYSYLRKHPDCAMSAEKELGFFNVHFTEADFPKAREVRLQRLVNSATRQIRNIQEGKPKAESKALVALMDSIAMQFEPRRYMRHFKQMRADHPNARLFGDITPEYAGLSADNFRTIREWITGAGFRPRVVFLMRDPVERCYSALRMADRNRKDDGGAIHRPARERLATEAVSHWCEIRTRYERTIPALEAAFAPDELYLGIYEDFFRTEVTQDLCRFLDIPHVAPNFEHMANSSPRDSEPAAEDVATVRAFYSDTYDFCRERFGAERIDRLWTAA</sequence>
<comment type="caution">
    <text evidence="1">The sequence shown here is derived from an EMBL/GenBank/DDBJ whole genome shotgun (WGS) entry which is preliminary data.</text>
</comment>
<proteinExistence type="predicted"/>
<protein>
    <submittedName>
        <fullName evidence="1">Sulfotransferase</fullName>
    </submittedName>
</protein>
<name>A0ABW3IKF8_9RHOB</name>
<dbReference type="InterPro" id="IPR027417">
    <property type="entry name" value="P-loop_NTPase"/>
</dbReference>
<dbReference type="EMBL" id="JBHTJT010000006">
    <property type="protein sequence ID" value="MFD0978469.1"/>
    <property type="molecule type" value="Genomic_DNA"/>
</dbReference>
<organism evidence="1 2">
    <name type="scientific">Tropicimonas aquimaris</name>
    <dbReference type="NCBI Taxonomy" id="914152"/>
    <lineage>
        <taxon>Bacteria</taxon>
        <taxon>Pseudomonadati</taxon>
        <taxon>Pseudomonadota</taxon>
        <taxon>Alphaproteobacteria</taxon>
        <taxon>Rhodobacterales</taxon>
        <taxon>Roseobacteraceae</taxon>
        <taxon>Tropicimonas</taxon>
    </lineage>
</organism>
<gene>
    <name evidence="1" type="ORF">ACFQ2S_02290</name>
</gene>
<evidence type="ECO:0000313" key="1">
    <source>
        <dbReference type="EMBL" id="MFD0978469.1"/>
    </source>
</evidence>
<accession>A0ABW3IKF8</accession>
<dbReference type="RefSeq" id="WP_386072369.1">
    <property type="nucleotide sequence ID" value="NZ_JBHTJT010000006.1"/>
</dbReference>
<evidence type="ECO:0000313" key="2">
    <source>
        <dbReference type="Proteomes" id="UP001597108"/>
    </source>
</evidence>
<keyword evidence="2" id="KW-1185">Reference proteome</keyword>
<dbReference type="Gene3D" id="3.40.50.300">
    <property type="entry name" value="P-loop containing nucleotide triphosphate hydrolases"/>
    <property type="match status" value="1"/>
</dbReference>
<dbReference type="Pfam" id="PF13469">
    <property type="entry name" value="Sulfotransfer_3"/>
    <property type="match status" value="1"/>
</dbReference>
<dbReference type="SUPFAM" id="SSF52540">
    <property type="entry name" value="P-loop containing nucleoside triphosphate hydrolases"/>
    <property type="match status" value="1"/>
</dbReference>